<accession>A0A7H0FXY7</accession>
<proteinExistence type="inferred from homology"/>
<evidence type="ECO:0000313" key="7">
    <source>
        <dbReference type="Proteomes" id="UP000516018"/>
    </source>
</evidence>
<dbReference type="RefSeq" id="WP_187712341.1">
    <property type="nucleotide sequence ID" value="NZ_CP060820.1"/>
</dbReference>
<dbReference type="EMBL" id="CP060820">
    <property type="protein sequence ID" value="QNP40903.1"/>
    <property type="molecule type" value="Genomic_DNA"/>
</dbReference>
<dbReference type="CDD" id="cd02440">
    <property type="entry name" value="AdoMet_MTases"/>
    <property type="match status" value="1"/>
</dbReference>
<dbReference type="InterPro" id="IPR003333">
    <property type="entry name" value="CMAS"/>
</dbReference>
<dbReference type="EC" id="2.1.1.79" evidence="6"/>
<name>A0A7H0FXY7_9GAMM</name>
<reference evidence="6 7" key="1">
    <citation type="submission" date="2020-08" db="EMBL/GenBank/DDBJ databases">
        <title>Lysobacter sp. II4 sp. nov., isolated from soil.</title>
        <authorList>
            <person name="Woo C.Y."/>
            <person name="Kim J."/>
        </authorList>
    </citation>
    <scope>NUCLEOTIDE SEQUENCE [LARGE SCALE GENOMIC DNA]</scope>
    <source>
        <strain evidence="6 7">II4</strain>
    </source>
</reference>
<evidence type="ECO:0000256" key="3">
    <source>
        <dbReference type="ARBA" id="ARBA00022679"/>
    </source>
</evidence>
<dbReference type="AlphaFoldDB" id="A0A7H0FXY7"/>
<evidence type="ECO:0000256" key="1">
    <source>
        <dbReference type="ARBA" id="ARBA00010815"/>
    </source>
</evidence>
<dbReference type="PANTHER" id="PTHR43667">
    <property type="entry name" value="CYCLOPROPANE-FATTY-ACYL-PHOSPHOLIPID SYNTHASE"/>
    <property type="match status" value="1"/>
</dbReference>
<dbReference type="Pfam" id="PF02353">
    <property type="entry name" value="CMAS"/>
    <property type="match status" value="1"/>
</dbReference>
<dbReference type="NCBIfam" id="NF008686">
    <property type="entry name" value="PRK11705.1"/>
    <property type="match status" value="1"/>
</dbReference>
<organism evidence="6 7">
    <name type="scientific">Agrilutibacter terrestris</name>
    <dbReference type="NCBI Taxonomy" id="2865112"/>
    <lineage>
        <taxon>Bacteria</taxon>
        <taxon>Pseudomonadati</taxon>
        <taxon>Pseudomonadota</taxon>
        <taxon>Gammaproteobacteria</taxon>
        <taxon>Lysobacterales</taxon>
        <taxon>Lysobacteraceae</taxon>
        <taxon>Agrilutibacter</taxon>
    </lineage>
</organism>
<comment type="similarity">
    <text evidence="1">Belongs to the CFA/CMAS family.</text>
</comment>
<evidence type="ECO:0000256" key="2">
    <source>
        <dbReference type="ARBA" id="ARBA00022603"/>
    </source>
</evidence>
<gene>
    <name evidence="6" type="primary">cfa</name>
    <name evidence="6" type="ORF">H8B22_01200</name>
</gene>
<evidence type="ECO:0000256" key="5">
    <source>
        <dbReference type="ARBA" id="ARBA00023098"/>
    </source>
</evidence>
<keyword evidence="4" id="KW-0949">S-adenosyl-L-methionine</keyword>
<dbReference type="Proteomes" id="UP000516018">
    <property type="component" value="Chromosome"/>
</dbReference>
<dbReference type="KEGG" id="lsx:H8B22_01200"/>
<evidence type="ECO:0000313" key="6">
    <source>
        <dbReference type="EMBL" id="QNP40903.1"/>
    </source>
</evidence>
<dbReference type="PIRSF" id="PIRSF003085">
    <property type="entry name" value="CMAS"/>
    <property type="match status" value="1"/>
</dbReference>
<keyword evidence="3 6" id="KW-0808">Transferase</keyword>
<dbReference type="PANTHER" id="PTHR43667:SF1">
    <property type="entry name" value="CYCLOPROPANE-FATTY-ACYL-PHOSPHOLIPID SYNTHASE"/>
    <property type="match status" value="1"/>
</dbReference>
<dbReference type="GO" id="GO:0008825">
    <property type="term" value="F:cyclopropane-fatty-acyl-phospholipid synthase activity"/>
    <property type="evidence" value="ECO:0007669"/>
    <property type="project" value="UniProtKB-EC"/>
</dbReference>
<dbReference type="Gene3D" id="3.40.50.150">
    <property type="entry name" value="Vaccinia Virus protein VP39"/>
    <property type="match status" value="1"/>
</dbReference>
<dbReference type="InterPro" id="IPR050723">
    <property type="entry name" value="CFA/CMAS"/>
</dbReference>
<evidence type="ECO:0000256" key="4">
    <source>
        <dbReference type="ARBA" id="ARBA00022691"/>
    </source>
</evidence>
<dbReference type="InterPro" id="IPR029063">
    <property type="entry name" value="SAM-dependent_MTases_sf"/>
</dbReference>
<dbReference type="SUPFAM" id="SSF53335">
    <property type="entry name" value="S-adenosyl-L-methionine-dependent methyltransferases"/>
    <property type="match status" value="1"/>
</dbReference>
<dbReference type="GO" id="GO:0008610">
    <property type="term" value="P:lipid biosynthetic process"/>
    <property type="evidence" value="ECO:0007669"/>
    <property type="project" value="InterPro"/>
</dbReference>
<protein>
    <submittedName>
        <fullName evidence="6">Cyclopropane fatty acyl phospholipid synthase</fullName>
        <ecNumber evidence="6">2.1.1.79</ecNumber>
    </submittedName>
</protein>
<sequence length="381" mass="43584">MSATQSSTAAMRSHPFRHRLERLLALADVRIDGDRDWDLQMHDPGLPMRLLTQGSLGLGESYMDGWWDARSLDGLLYRLLDAHVDERVHGFAAFVDGLRAHLFNLQTRGRSFIVGERHYDLGNDLYAAMLGRRLVYSCGYWRQALTLDAAQEAKLDLICRKLGLQPGMRVLDIGCGWGEALKYAAERYGVSGVGVTVSREQAEFARDLCAGLPIEIRVQDYRSLDEKFDRVFSIGMFEHVGVKNYRRYFDVARACLADDGLFLLHSIGNNRSEHRTDPWIARYIFPNSMLPSAAQIARAVEGLFVIEDWHGFGPDYDRTLQAWRANVEAAWPQLPAYDERFRRMWRFYLAGSMASFRARRIQLWQLVLSPRGLRGGYDAPR</sequence>
<keyword evidence="2 6" id="KW-0489">Methyltransferase</keyword>
<dbReference type="GO" id="GO:0032259">
    <property type="term" value="P:methylation"/>
    <property type="evidence" value="ECO:0007669"/>
    <property type="project" value="UniProtKB-KW"/>
</dbReference>
<keyword evidence="5" id="KW-0443">Lipid metabolism</keyword>
<keyword evidence="7" id="KW-1185">Reference proteome</keyword>